<keyword evidence="7 8" id="KW-0472">Membrane</keyword>
<keyword evidence="3 8" id="KW-0812">Transmembrane</keyword>
<keyword evidence="12" id="KW-1185">Reference proteome</keyword>
<dbReference type="GO" id="GO:0000139">
    <property type="term" value="C:Golgi membrane"/>
    <property type="evidence" value="ECO:0007669"/>
    <property type="project" value="UniProtKB-SubCell"/>
</dbReference>
<feature type="domain" description="Trichome birefringence-like C-terminal" evidence="9">
    <location>
        <begin position="139"/>
        <end position="423"/>
    </location>
</feature>
<evidence type="ECO:0000313" key="11">
    <source>
        <dbReference type="EMBL" id="KAL0903298.1"/>
    </source>
</evidence>
<evidence type="ECO:0000256" key="3">
    <source>
        <dbReference type="ARBA" id="ARBA00022692"/>
    </source>
</evidence>
<feature type="domain" description="Trichome birefringence-like N-terminal" evidence="10">
    <location>
        <begin position="86"/>
        <end position="138"/>
    </location>
</feature>
<dbReference type="GO" id="GO:1990538">
    <property type="term" value="F:xylan O-acetyltransferase activity"/>
    <property type="evidence" value="ECO:0007669"/>
    <property type="project" value="UniProtKB-ARBA"/>
</dbReference>
<evidence type="ECO:0000256" key="7">
    <source>
        <dbReference type="ARBA" id="ARBA00023136"/>
    </source>
</evidence>
<name>A0ABD0TUK8_DENTH</name>
<sequence length="428" mass="49214">MKDPLPLSMECKVFQNKIAPFFLWFLIIFTIFLIFSTNSSDPFSHGPKDKLSLQNQSSLSPAAATSPLPAAQPPLMPLPMALQIEEECDMFNGRWVKEPRGSTYTKESCRTLPELKNCGKYGKEDGYIYWRWKPDGCDIPRFDPKIFLAIVRGKKLAFIGDSLARNHMESLLCLLSQAESPINVYKDPQDKFRTWEFPSHNFTLMVMWTEFLVFGTERMINGTGSNNFDIHLDRVNNAWADQISSLDYIIISSSNWFFRKNYLYENGNLIGCVNCNEGNLTQLSISSAVQRVFRTALKFISSCEECKKDLVTLVRTYSPSHFEHGHWFTGGYCNRSQPLDESEANIFGGMSWELRKIQFEELGRVREEGKNNKKFKILDVTKAMLMRVDGHPGSYWPAKRNVNDCLHWCLPGPIDMWSDLLLKALRKD</sequence>
<gene>
    <name evidence="11" type="ORF">M5K25_027667</name>
</gene>
<evidence type="ECO:0000256" key="6">
    <source>
        <dbReference type="ARBA" id="ARBA00023034"/>
    </source>
</evidence>
<keyword evidence="6" id="KW-0333">Golgi apparatus</keyword>
<comment type="subcellular location">
    <subcellularLocation>
        <location evidence="1">Golgi apparatus membrane</location>
        <topology evidence="1">Single-pass type II membrane protein</topology>
    </subcellularLocation>
</comment>
<comment type="caution">
    <text evidence="11">The sequence shown here is derived from an EMBL/GenBank/DDBJ whole genome shotgun (WGS) entry which is preliminary data.</text>
</comment>
<keyword evidence="4" id="KW-0735">Signal-anchor</keyword>
<evidence type="ECO:0000313" key="12">
    <source>
        <dbReference type="Proteomes" id="UP001552299"/>
    </source>
</evidence>
<evidence type="ECO:0000256" key="1">
    <source>
        <dbReference type="ARBA" id="ARBA00004323"/>
    </source>
</evidence>
<comment type="similarity">
    <text evidence="2">Belongs to the PC-esterase family. TBL subfamily.</text>
</comment>
<evidence type="ECO:0000256" key="2">
    <source>
        <dbReference type="ARBA" id="ARBA00007727"/>
    </source>
</evidence>
<keyword evidence="5 8" id="KW-1133">Transmembrane helix</keyword>
<dbReference type="Proteomes" id="UP001552299">
    <property type="component" value="Unassembled WGS sequence"/>
</dbReference>
<dbReference type="InterPro" id="IPR025846">
    <property type="entry name" value="TBL_N"/>
</dbReference>
<protein>
    <recommendedName>
        <fullName evidence="13">Trichome birefringence-like N-terminal domain-containing protein</fullName>
    </recommendedName>
</protein>
<accession>A0ABD0TUK8</accession>
<dbReference type="AlphaFoldDB" id="A0ABD0TUK8"/>
<proteinExistence type="inferred from homology"/>
<dbReference type="InterPro" id="IPR029962">
    <property type="entry name" value="TBL"/>
</dbReference>
<evidence type="ECO:0000256" key="8">
    <source>
        <dbReference type="SAM" id="Phobius"/>
    </source>
</evidence>
<evidence type="ECO:0000259" key="10">
    <source>
        <dbReference type="Pfam" id="PF14416"/>
    </source>
</evidence>
<feature type="transmembrane region" description="Helical" evidence="8">
    <location>
        <begin position="21"/>
        <end position="38"/>
    </location>
</feature>
<evidence type="ECO:0000256" key="4">
    <source>
        <dbReference type="ARBA" id="ARBA00022968"/>
    </source>
</evidence>
<dbReference type="Pfam" id="PF13839">
    <property type="entry name" value="PC-Esterase"/>
    <property type="match status" value="1"/>
</dbReference>
<dbReference type="InterPro" id="IPR026057">
    <property type="entry name" value="TBL_C"/>
</dbReference>
<evidence type="ECO:0000259" key="9">
    <source>
        <dbReference type="Pfam" id="PF13839"/>
    </source>
</evidence>
<dbReference type="Pfam" id="PF14416">
    <property type="entry name" value="PMR5N"/>
    <property type="match status" value="1"/>
</dbReference>
<evidence type="ECO:0000256" key="5">
    <source>
        <dbReference type="ARBA" id="ARBA00022989"/>
    </source>
</evidence>
<organism evidence="11 12">
    <name type="scientific">Dendrobium thyrsiflorum</name>
    <name type="common">Pinecone-like raceme dendrobium</name>
    <name type="synonym">Orchid</name>
    <dbReference type="NCBI Taxonomy" id="117978"/>
    <lineage>
        <taxon>Eukaryota</taxon>
        <taxon>Viridiplantae</taxon>
        <taxon>Streptophyta</taxon>
        <taxon>Embryophyta</taxon>
        <taxon>Tracheophyta</taxon>
        <taxon>Spermatophyta</taxon>
        <taxon>Magnoliopsida</taxon>
        <taxon>Liliopsida</taxon>
        <taxon>Asparagales</taxon>
        <taxon>Orchidaceae</taxon>
        <taxon>Epidendroideae</taxon>
        <taxon>Malaxideae</taxon>
        <taxon>Dendrobiinae</taxon>
        <taxon>Dendrobium</taxon>
    </lineage>
</organism>
<dbReference type="PANTHER" id="PTHR32285:SF253">
    <property type="entry name" value="OS06G0234600 PROTEIN"/>
    <property type="match status" value="1"/>
</dbReference>
<dbReference type="EMBL" id="JANQDX010000020">
    <property type="protein sequence ID" value="KAL0903298.1"/>
    <property type="molecule type" value="Genomic_DNA"/>
</dbReference>
<evidence type="ECO:0008006" key="13">
    <source>
        <dbReference type="Google" id="ProtNLM"/>
    </source>
</evidence>
<reference evidence="11 12" key="1">
    <citation type="journal article" date="2024" name="Plant Biotechnol. J.">
        <title>Dendrobium thyrsiflorum genome and its molecular insights into genes involved in important horticultural traits.</title>
        <authorList>
            <person name="Chen B."/>
            <person name="Wang J.Y."/>
            <person name="Zheng P.J."/>
            <person name="Li K.L."/>
            <person name="Liang Y.M."/>
            <person name="Chen X.F."/>
            <person name="Zhang C."/>
            <person name="Zhao X."/>
            <person name="He X."/>
            <person name="Zhang G.Q."/>
            <person name="Liu Z.J."/>
            <person name="Xu Q."/>
        </authorList>
    </citation>
    <scope>NUCLEOTIDE SEQUENCE [LARGE SCALE GENOMIC DNA]</scope>
    <source>
        <strain evidence="11">GZMU011</strain>
    </source>
</reference>
<dbReference type="PANTHER" id="PTHR32285">
    <property type="entry name" value="PROTEIN TRICHOME BIREFRINGENCE-LIKE 9-RELATED"/>
    <property type="match status" value="1"/>
</dbReference>